<comment type="cofactor">
    <cofactor evidence="1">
        <name>Mg(2+)</name>
        <dbReference type="ChEBI" id="CHEBI:18420"/>
    </cofactor>
</comment>
<evidence type="ECO:0000256" key="1">
    <source>
        <dbReference type="ARBA" id="ARBA00001946"/>
    </source>
</evidence>
<evidence type="ECO:0000259" key="14">
    <source>
        <dbReference type="SMART" id="SM00865"/>
    </source>
</evidence>
<dbReference type="AlphaFoldDB" id="T1GVJ6"/>
<keyword evidence="7" id="KW-0479">Metal-binding</keyword>
<evidence type="ECO:0000256" key="8">
    <source>
        <dbReference type="ARBA" id="ARBA00022741"/>
    </source>
</evidence>
<dbReference type="PRINTS" id="PR01163">
    <property type="entry name" value="BETATUBULIN"/>
</dbReference>
<dbReference type="SMART" id="SM00865">
    <property type="entry name" value="Tubulin_C"/>
    <property type="match status" value="1"/>
</dbReference>
<dbReference type="STRING" id="36166.T1GVJ6"/>
<dbReference type="Pfam" id="PF03953">
    <property type="entry name" value="Tubulin_C"/>
    <property type="match status" value="1"/>
</dbReference>
<dbReference type="OMA" id="TSCERVP"/>
<keyword evidence="5" id="KW-0963">Cytoplasm</keyword>
<dbReference type="GO" id="GO:0007017">
    <property type="term" value="P:microtubule-based process"/>
    <property type="evidence" value="ECO:0007669"/>
    <property type="project" value="InterPro"/>
</dbReference>
<dbReference type="PANTHER" id="PTHR11588">
    <property type="entry name" value="TUBULIN"/>
    <property type="match status" value="1"/>
</dbReference>
<evidence type="ECO:0000256" key="11">
    <source>
        <dbReference type="ARBA" id="ARBA00023212"/>
    </source>
</evidence>
<feature type="domain" description="Tubulin/FtsZ 2-layer sandwich" evidence="14">
    <location>
        <begin position="27"/>
        <end position="151"/>
    </location>
</feature>
<dbReference type="EMBL" id="CAQQ02390927">
    <property type="status" value="NOT_ANNOTATED_CDS"/>
    <property type="molecule type" value="Genomic_DNA"/>
</dbReference>
<organism evidence="15 16">
    <name type="scientific">Megaselia scalaris</name>
    <name type="common">Humpbacked fly</name>
    <name type="synonym">Phora scalaris</name>
    <dbReference type="NCBI Taxonomy" id="36166"/>
    <lineage>
        <taxon>Eukaryota</taxon>
        <taxon>Metazoa</taxon>
        <taxon>Ecdysozoa</taxon>
        <taxon>Arthropoda</taxon>
        <taxon>Hexapoda</taxon>
        <taxon>Insecta</taxon>
        <taxon>Pterygota</taxon>
        <taxon>Neoptera</taxon>
        <taxon>Endopterygota</taxon>
        <taxon>Diptera</taxon>
        <taxon>Brachycera</taxon>
        <taxon>Muscomorpha</taxon>
        <taxon>Platypezoidea</taxon>
        <taxon>Phoridae</taxon>
        <taxon>Megaseliini</taxon>
        <taxon>Megaselia</taxon>
    </lineage>
</organism>
<dbReference type="InterPro" id="IPR037103">
    <property type="entry name" value="Tubulin/FtsZ-like_C"/>
</dbReference>
<dbReference type="Proteomes" id="UP000015102">
    <property type="component" value="Unassembled WGS sequence"/>
</dbReference>
<keyword evidence="6" id="KW-0493">Microtubule</keyword>
<dbReference type="HOGENOM" id="CLU_015718_6_1_1"/>
<reference evidence="15" key="2">
    <citation type="submission" date="2015-06" db="UniProtKB">
        <authorList>
            <consortium name="EnsemblMetazoa"/>
        </authorList>
    </citation>
    <scope>IDENTIFICATION</scope>
</reference>
<protein>
    <recommendedName>
        <fullName evidence="14">Tubulin/FtsZ 2-layer sandwich domain-containing protein</fullName>
    </recommendedName>
</protein>
<keyword evidence="16" id="KW-1185">Reference proteome</keyword>
<proteinExistence type="inferred from homology"/>
<evidence type="ECO:0000256" key="5">
    <source>
        <dbReference type="ARBA" id="ARBA00022490"/>
    </source>
</evidence>
<keyword evidence="8" id="KW-0547">Nucleotide-binding</keyword>
<evidence type="ECO:0000256" key="10">
    <source>
        <dbReference type="ARBA" id="ARBA00023134"/>
    </source>
</evidence>
<keyword evidence="11" id="KW-0206">Cytoskeleton</keyword>
<comment type="subunit">
    <text evidence="4">Dimer of alpha and beta chains. A typical microtubule is a hollow water-filled tube with an outer diameter of 25 nm and an inner diameter of 15 nM. Alpha-beta heterodimers associate head-to-tail to form protofilaments running lengthwise along the microtubule wall with the beta-tubulin subunit facing the microtubule plus end conferring a structural polarity. Microtubules usually have 13 protofilaments but different protofilament numbers can be found in some organisms and specialized cells.</text>
</comment>
<name>T1GVJ6_MEGSC</name>
<evidence type="ECO:0000256" key="9">
    <source>
        <dbReference type="ARBA" id="ARBA00022842"/>
    </source>
</evidence>
<keyword evidence="9" id="KW-0460">Magnesium</keyword>
<dbReference type="GO" id="GO:0005200">
    <property type="term" value="F:structural constituent of cytoskeleton"/>
    <property type="evidence" value="ECO:0007669"/>
    <property type="project" value="InterPro"/>
</dbReference>
<dbReference type="EnsemblMetazoa" id="MESCA007805-RA">
    <property type="protein sequence ID" value="MESCA007805-PA"/>
    <property type="gene ID" value="MESCA007805"/>
</dbReference>
<dbReference type="GO" id="GO:0005525">
    <property type="term" value="F:GTP binding"/>
    <property type="evidence" value="ECO:0007669"/>
    <property type="project" value="UniProtKB-KW"/>
</dbReference>
<comment type="similarity">
    <text evidence="3">Belongs to the tubulin family.</text>
</comment>
<dbReference type="Gene3D" id="3.30.1330.20">
    <property type="entry name" value="Tubulin/FtsZ, C-terminal domain"/>
    <property type="match status" value="1"/>
</dbReference>
<dbReference type="Gene3D" id="1.10.287.600">
    <property type="entry name" value="Helix hairpin bin"/>
    <property type="match status" value="1"/>
</dbReference>
<evidence type="ECO:0000256" key="4">
    <source>
        <dbReference type="ARBA" id="ARBA00011747"/>
    </source>
</evidence>
<dbReference type="GO" id="GO:0005874">
    <property type="term" value="C:microtubule"/>
    <property type="evidence" value="ECO:0007669"/>
    <property type="project" value="UniProtKB-KW"/>
</dbReference>
<dbReference type="SUPFAM" id="SSF55307">
    <property type="entry name" value="Tubulin C-terminal domain-like"/>
    <property type="match status" value="1"/>
</dbReference>
<sequence length="224" mass="25365">MHNRCSGRSSFRTIKFKFEKIVRKYGSNAKPTLLCTRIAPLTSCERVPYVKLSPAELVQQIFSSKNLLADVDLRKGKILTVSAIFRGLLSTKEIDTLMLNIRNRNMSYFVEWIPNNIKTAICDIPPKGLKMSATFVGNTSGIGQLFEKCSKTFQGMFNRKAFLHWYTGEGMDEQEFVEANNNLKDLIQEYKEVEKESSRNDDKGSIASLAGNDNYQACVNCTSF</sequence>
<dbReference type="FunFam" id="3.30.1330.20:FF:000009">
    <property type="entry name" value="Tubulin beta chain"/>
    <property type="match status" value="1"/>
</dbReference>
<keyword evidence="13" id="KW-0175">Coiled coil</keyword>
<evidence type="ECO:0000256" key="7">
    <source>
        <dbReference type="ARBA" id="ARBA00022723"/>
    </source>
</evidence>
<dbReference type="InterPro" id="IPR018316">
    <property type="entry name" value="Tubulin/FtsZ_2-layer-sand-dom"/>
</dbReference>
<evidence type="ECO:0000313" key="16">
    <source>
        <dbReference type="Proteomes" id="UP000015102"/>
    </source>
</evidence>
<evidence type="ECO:0000256" key="12">
    <source>
        <dbReference type="ARBA" id="ARBA00034296"/>
    </source>
</evidence>
<comment type="function">
    <text evidence="12">Tubulin is the major constituent of microtubules, a cylinder consisting of laterally associated linear protofilaments composed of alpha- and beta-tubulin heterodimers. Microtubules grow by the addition of GTP-tubulin dimers to the microtubule end, where a stabilizing cap forms. Below the cap, tubulin dimers are in GDP-bound state, owing to GTPase activity of alpha-tubulin.</text>
</comment>
<evidence type="ECO:0000256" key="13">
    <source>
        <dbReference type="SAM" id="Coils"/>
    </source>
</evidence>
<dbReference type="InterPro" id="IPR002453">
    <property type="entry name" value="Beta_tubulin"/>
</dbReference>
<reference evidence="16" key="1">
    <citation type="submission" date="2013-02" db="EMBL/GenBank/DDBJ databases">
        <authorList>
            <person name="Hughes D."/>
        </authorList>
    </citation>
    <scope>NUCLEOTIDE SEQUENCE</scope>
    <source>
        <strain>Durham</strain>
        <strain evidence="16">NC isolate 2 -- Noor lab</strain>
    </source>
</reference>
<dbReference type="GO" id="GO:0003924">
    <property type="term" value="F:GTPase activity"/>
    <property type="evidence" value="ECO:0007669"/>
    <property type="project" value="InterPro"/>
</dbReference>
<dbReference type="InterPro" id="IPR023123">
    <property type="entry name" value="Tubulin_C"/>
</dbReference>
<keyword evidence="10" id="KW-0342">GTP-binding</keyword>
<dbReference type="InterPro" id="IPR008280">
    <property type="entry name" value="Tub_FtsZ_C"/>
</dbReference>
<evidence type="ECO:0000313" key="15">
    <source>
        <dbReference type="EnsemblMetazoa" id="MESCA007805-PA"/>
    </source>
</evidence>
<evidence type="ECO:0000256" key="2">
    <source>
        <dbReference type="ARBA" id="ARBA00004245"/>
    </source>
</evidence>
<feature type="coiled-coil region" evidence="13">
    <location>
        <begin position="176"/>
        <end position="203"/>
    </location>
</feature>
<comment type="subcellular location">
    <subcellularLocation>
        <location evidence="2">Cytoplasm</location>
        <location evidence="2">Cytoskeleton</location>
    </subcellularLocation>
</comment>
<evidence type="ECO:0000256" key="6">
    <source>
        <dbReference type="ARBA" id="ARBA00022701"/>
    </source>
</evidence>
<accession>T1GVJ6</accession>
<dbReference type="GO" id="GO:0046872">
    <property type="term" value="F:metal ion binding"/>
    <property type="evidence" value="ECO:0007669"/>
    <property type="project" value="UniProtKB-KW"/>
</dbReference>
<dbReference type="InterPro" id="IPR000217">
    <property type="entry name" value="Tubulin"/>
</dbReference>
<evidence type="ECO:0000256" key="3">
    <source>
        <dbReference type="ARBA" id="ARBA00009636"/>
    </source>
</evidence>